<name>A0A377FWA9_9BACL</name>
<dbReference type="STRING" id="1397694.GCA_000702585_02632"/>
<keyword evidence="1" id="KW-0378">Hydrolase</keyword>
<dbReference type="EMBL" id="UGGP01000001">
    <property type="protein sequence ID" value="STO08766.1"/>
    <property type="molecule type" value="Genomic_DNA"/>
</dbReference>
<sequence length="146" mass="16887">MTKYFREPDWETRVKRGVALDVKVRFSECDPYGHMNNTIPFIYFEDARIELLETTEFSLKDGFVVVADAQCDYVRQVMPRQQLTVYANVLTVGNTSCDIHYGAYDGDQLLFAGRTSLVHLSKDGRPTEWTPEYKNRLQNFCESAII</sequence>
<reference evidence="1 2" key="1">
    <citation type="submission" date="2018-06" db="EMBL/GenBank/DDBJ databases">
        <authorList>
            <consortium name="Pathogen Informatics"/>
            <person name="Doyle S."/>
        </authorList>
    </citation>
    <scope>NUCLEOTIDE SEQUENCE [LARGE SCALE GENOMIC DNA]</scope>
    <source>
        <strain evidence="1 2">NCTC13163</strain>
    </source>
</reference>
<gene>
    <name evidence="1" type="ORF">NCTC13163_02144</name>
</gene>
<evidence type="ECO:0000313" key="1">
    <source>
        <dbReference type="EMBL" id="STO08766.1"/>
    </source>
</evidence>
<protein>
    <submittedName>
        <fullName evidence="1">Acyl-CoA thioester hydrolase, YbgC/YbaW family</fullName>
    </submittedName>
</protein>
<organism evidence="1 2">
    <name type="scientific">Exiguobacterium aurantiacum</name>
    <dbReference type="NCBI Taxonomy" id="33987"/>
    <lineage>
        <taxon>Bacteria</taxon>
        <taxon>Bacillati</taxon>
        <taxon>Bacillota</taxon>
        <taxon>Bacilli</taxon>
        <taxon>Bacillales</taxon>
        <taxon>Bacillales Family XII. Incertae Sedis</taxon>
        <taxon>Exiguobacterium</taxon>
    </lineage>
</organism>
<dbReference type="InterPro" id="IPR050563">
    <property type="entry name" value="4-hydroxybenzoyl-CoA_TE"/>
</dbReference>
<dbReference type="CDD" id="cd00586">
    <property type="entry name" value="4HBT"/>
    <property type="match status" value="1"/>
</dbReference>
<dbReference type="Proteomes" id="UP000254060">
    <property type="component" value="Unassembled WGS sequence"/>
</dbReference>
<dbReference type="Pfam" id="PF13279">
    <property type="entry name" value="4HBT_2"/>
    <property type="match status" value="1"/>
</dbReference>
<dbReference type="PANTHER" id="PTHR31793:SF24">
    <property type="entry name" value="LONG-CHAIN ACYL-COA THIOESTERASE FADM"/>
    <property type="match status" value="1"/>
</dbReference>
<dbReference type="Gene3D" id="3.10.129.10">
    <property type="entry name" value="Hotdog Thioesterase"/>
    <property type="match status" value="1"/>
</dbReference>
<dbReference type="InterPro" id="IPR029069">
    <property type="entry name" value="HotDog_dom_sf"/>
</dbReference>
<dbReference type="PANTHER" id="PTHR31793">
    <property type="entry name" value="4-HYDROXYBENZOYL-COA THIOESTERASE FAMILY MEMBER"/>
    <property type="match status" value="1"/>
</dbReference>
<evidence type="ECO:0000313" key="2">
    <source>
        <dbReference type="Proteomes" id="UP000254060"/>
    </source>
</evidence>
<dbReference type="GO" id="GO:0047617">
    <property type="term" value="F:fatty acyl-CoA hydrolase activity"/>
    <property type="evidence" value="ECO:0007669"/>
    <property type="project" value="TreeGrafter"/>
</dbReference>
<dbReference type="RefSeq" id="WP_029335659.1">
    <property type="nucleotide sequence ID" value="NZ_UGGP01000001.1"/>
</dbReference>
<accession>A0A377FWA9</accession>
<proteinExistence type="predicted"/>
<dbReference type="AlphaFoldDB" id="A0A377FWA9"/>
<dbReference type="SUPFAM" id="SSF54637">
    <property type="entry name" value="Thioesterase/thiol ester dehydrase-isomerase"/>
    <property type="match status" value="1"/>
</dbReference>
<dbReference type="OrthoDB" id="9799036at2"/>